<evidence type="ECO:0000256" key="4">
    <source>
        <dbReference type="ARBA" id="ARBA00023136"/>
    </source>
</evidence>
<keyword evidence="3 5" id="KW-1133">Transmembrane helix</keyword>
<dbReference type="InterPro" id="IPR019109">
    <property type="entry name" value="MamF_MmsF"/>
</dbReference>
<proteinExistence type="predicted"/>
<gene>
    <name evidence="6" type="ORF">D3H65_20350</name>
</gene>
<keyword evidence="2 5" id="KW-0812">Transmembrane</keyword>
<dbReference type="KEGG" id="pseg:D3H65_20350"/>
<evidence type="ECO:0000256" key="2">
    <source>
        <dbReference type="ARBA" id="ARBA00022692"/>
    </source>
</evidence>
<organism evidence="6 7">
    <name type="scientific">Paraflavitalea soli</name>
    <dbReference type="NCBI Taxonomy" id="2315862"/>
    <lineage>
        <taxon>Bacteria</taxon>
        <taxon>Pseudomonadati</taxon>
        <taxon>Bacteroidota</taxon>
        <taxon>Chitinophagia</taxon>
        <taxon>Chitinophagales</taxon>
        <taxon>Chitinophagaceae</taxon>
        <taxon>Paraflavitalea</taxon>
    </lineage>
</organism>
<sequence>MMSQQPNSFLGSEEQPLYTPTSDERTMAILSHVLCLVVAFWAPLVIYLVKKDDSKFVAEHAKESLNFQISLIIYAIICCILIFVIIGIFLLWALSIVAIILIIVATIRASEGKLYRYPFCIRLIR</sequence>
<evidence type="ECO:0000313" key="6">
    <source>
        <dbReference type="EMBL" id="AXY76195.1"/>
    </source>
</evidence>
<keyword evidence="7" id="KW-1185">Reference proteome</keyword>
<comment type="subcellular location">
    <subcellularLocation>
        <location evidence="1">Membrane</location>
        <topology evidence="1">Multi-pass membrane protein</topology>
    </subcellularLocation>
</comment>
<dbReference type="OrthoDB" id="9808930at2"/>
<feature type="transmembrane region" description="Helical" evidence="5">
    <location>
        <begin position="29"/>
        <end position="50"/>
    </location>
</feature>
<dbReference type="AlphaFoldDB" id="A0A3B7MWY6"/>
<feature type="transmembrane region" description="Helical" evidence="5">
    <location>
        <begin position="71"/>
        <end position="104"/>
    </location>
</feature>
<name>A0A3B7MWY6_9BACT</name>
<dbReference type="Pfam" id="PF09685">
    <property type="entry name" value="MamF_MmsF"/>
    <property type="match status" value="1"/>
</dbReference>
<dbReference type="EMBL" id="CP032157">
    <property type="protein sequence ID" value="AXY76195.1"/>
    <property type="molecule type" value="Genomic_DNA"/>
</dbReference>
<evidence type="ECO:0000256" key="1">
    <source>
        <dbReference type="ARBA" id="ARBA00004141"/>
    </source>
</evidence>
<keyword evidence="4 5" id="KW-0472">Membrane</keyword>
<evidence type="ECO:0000256" key="5">
    <source>
        <dbReference type="SAM" id="Phobius"/>
    </source>
</evidence>
<reference evidence="6 7" key="1">
    <citation type="submission" date="2018-09" db="EMBL/GenBank/DDBJ databases">
        <title>Genome sequencing of strain 6GH32-13.</title>
        <authorList>
            <person name="Weon H.-Y."/>
            <person name="Heo J."/>
            <person name="Kwon S.-W."/>
        </authorList>
    </citation>
    <scope>NUCLEOTIDE SEQUENCE [LARGE SCALE GENOMIC DNA]</scope>
    <source>
        <strain evidence="6 7">5GH32-13</strain>
    </source>
</reference>
<evidence type="ECO:0000313" key="7">
    <source>
        <dbReference type="Proteomes" id="UP000263900"/>
    </source>
</evidence>
<protein>
    <submittedName>
        <fullName evidence="6">DUF4870 domain-containing protein</fullName>
    </submittedName>
</protein>
<dbReference type="Proteomes" id="UP000263900">
    <property type="component" value="Chromosome"/>
</dbReference>
<evidence type="ECO:0000256" key="3">
    <source>
        <dbReference type="ARBA" id="ARBA00022989"/>
    </source>
</evidence>
<accession>A0A3B7MWY6</accession>